<evidence type="ECO:0000313" key="4">
    <source>
        <dbReference type="EMBL" id="WBP86041.1"/>
    </source>
</evidence>
<feature type="domain" description="Low molecular weight antigen MTB12-like C-terminal" evidence="3">
    <location>
        <begin position="2"/>
        <end position="62"/>
    </location>
</feature>
<keyword evidence="5" id="KW-1185">Reference proteome</keyword>
<dbReference type="InterPro" id="IPR058644">
    <property type="entry name" value="Mtb12-like_C"/>
</dbReference>
<dbReference type="Pfam" id="PF26580">
    <property type="entry name" value="Mtb12_C"/>
    <property type="match status" value="1"/>
</dbReference>
<sequence length="70" mass="6982">MKAKVNDVVFVDAADATVLYALSLQGNVVEPNASGQAVAENGTWKVARSTLCGLLSQAGSASATAVPGCS</sequence>
<dbReference type="EMBL" id="CP115450">
    <property type="protein sequence ID" value="WBP86041.1"/>
    <property type="molecule type" value="Genomic_DNA"/>
</dbReference>
<gene>
    <name evidence="4" type="ORF">O1G21_09455</name>
</gene>
<proteinExistence type="inferred from homology"/>
<keyword evidence="1" id="KW-0732">Signal</keyword>
<evidence type="ECO:0000313" key="5">
    <source>
        <dbReference type="Proteomes" id="UP001212821"/>
    </source>
</evidence>
<evidence type="ECO:0000256" key="2">
    <source>
        <dbReference type="ARBA" id="ARBA00093774"/>
    </source>
</evidence>
<comment type="similarity">
    <text evidence="2">Belongs to the MTB12 family.</text>
</comment>
<protein>
    <recommendedName>
        <fullName evidence="3">Low molecular weight antigen MTB12-like C-terminal domain-containing protein</fullName>
    </recommendedName>
</protein>
<reference evidence="5" key="1">
    <citation type="submission" date="2022-12" db="EMBL/GenBank/DDBJ databases">
        <authorList>
            <person name="Mo P."/>
        </authorList>
    </citation>
    <scope>NUCLEOTIDE SEQUENCE [LARGE SCALE GENOMIC DNA]</scope>
    <source>
        <strain evidence="5">HUAS 3-15</strain>
    </source>
</reference>
<accession>A0ABY7Q025</accession>
<evidence type="ECO:0000256" key="1">
    <source>
        <dbReference type="ARBA" id="ARBA00022729"/>
    </source>
</evidence>
<dbReference type="RefSeq" id="WP_270142457.1">
    <property type="nucleotide sequence ID" value="NZ_CP115450.1"/>
</dbReference>
<evidence type="ECO:0000259" key="3">
    <source>
        <dbReference type="Pfam" id="PF26580"/>
    </source>
</evidence>
<name>A0ABY7Q025_9ACTN</name>
<dbReference type="Proteomes" id="UP001212821">
    <property type="component" value="Chromosome"/>
</dbReference>
<organism evidence="4 5">
    <name type="scientific">Kitasatospora cathayae</name>
    <dbReference type="NCBI Taxonomy" id="3004092"/>
    <lineage>
        <taxon>Bacteria</taxon>
        <taxon>Bacillati</taxon>
        <taxon>Actinomycetota</taxon>
        <taxon>Actinomycetes</taxon>
        <taxon>Kitasatosporales</taxon>
        <taxon>Streptomycetaceae</taxon>
        <taxon>Kitasatospora</taxon>
    </lineage>
</organism>